<dbReference type="EMBL" id="MU856953">
    <property type="protein sequence ID" value="KAK4153038.1"/>
    <property type="molecule type" value="Genomic_DNA"/>
</dbReference>
<feature type="compositionally biased region" description="Low complexity" evidence="1">
    <location>
        <begin position="174"/>
        <end position="187"/>
    </location>
</feature>
<feature type="compositionally biased region" description="Polar residues" evidence="1">
    <location>
        <begin position="139"/>
        <end position="154"/>
    </location>
</feature>
<dbReference type="Proteomes" id="UP001302745">
    <property type="component" value="Unassembled WGS sequence"/>
</dbReference>
<organism evidence="2 3">
    <name type="scientific">Chaetomidium leptoderma</name>
    <dbReference type="NCBI Taxonomy" id="669021"/>
    <lineage>
        <taxon>Eukaryota</taxon>
        <taxon>Fungi</taxon>
        <taxon>Dikarya</taxon>
        <taxon>Ascomycota</taxon>
        <taxon>Pezizomycotina</taxon>
        <taxon>Sordariomycetes</taxon>
        <taxon>Sordariomycetidae</taxon>
        <taxon>Sordariales</taxon>
        <taxon>Chaetomiaceae</taxon>
        <taxon>Chaetomidium</taxon>
    </lineage>
</organism>
<feature type="region of interest" description="Disordered" evidence="1">
    <location>
        <begin position="139"/>
        <end position="241"/>
    </location>
</feature>
<proteinExistence type="predicted"/>
<feature type="compositionally biased region" description="Gly residues" evidence="1">
    <location>
        <begin position="221"/>
        <end position="236"/>
    </location>
</feature>
<gene>
    <name evidence="2" type="ORF">C8A00DRAFT_15712</name>
</gene>
<evidence type="ECO:0000313" key="2">
    <source>
        <dbReference type="EMBL" id="KAK4153038.1"/>
    </source>
</evidence>
<reference evidence="2" key="2">
    <citation type="submission" date="2023-05" db="EMBL/GenBank/DDBJ databases">
        <authorList>
            <consortium name="Lawrence Berkeley National Laboratory"/>
            <person name="Steindorff A."/>
            <person name="Hensen N."/>
            <person name="Bonometti L."/>
            <person name="Westerberg I."/>
            <person name="Brannstrom I.O."/>
            <person name="Guillou S."/>
            <person name="Cros-Aarteil S."/>
            <person name="Calhoun S."/>
            <person name="Haridas S."/>
            <person name="Kuo A."/>
            <person name="Mondo S."/>
            <person name="Pangilinan J."/>
            <person name="Riley R."/>
            <person name="Labutti K."/>
            <person name="Andreopoulos B."/>
            <person name="Lipzen A."/>
            <person name="Chen C."/>
            <person name="Yanf M."/>
            <person name="Daum C."/>
            <person name="Ng V."/>
            <person name="Clum A."/>
            <person name="Ohm R."/>
            <person name="Martin F."/>
            <person name="Silar P."/>
            <person name="Natvig D."/>
            <person name="Lalanne C."/>
            <person name="Gautier V."/>
            <person name="Ament-Velasquez S.L."/>
            <person name="Kruys A."/>
            <person name="Hutchinson M.I."/>
            <person name="Powell A.J."/>
            <person name="Barry K."/>
            <person name="Miller A.N."/>
            <person name="Grigoriev I.V."/>
            <person name="Debuchy R."/>
            <person name="Gladieux P."/>
            <person name="Thoren M.H."/>
            <person name="Johannesson H."/>
        </authorList>
    </citation>
    <scope>NUCLEOTIDE SEQUENCE</scope>
    <source>
        <strain evidence="2">CBS 538.74</strain>
    </source>
</reference>
<accession>A0AAN6ZWM6</accession>
<feature type="compositionally biased region" description="Low complexity" evidence="1">
    <location>
        <begin position="208"/>
        <end position="220"/>
    </location>
</feature>
<feature type="compositionally biased region" description="Basic residues" evidence="1">
    <location>
        <begin position="188"/>
        <end position="204"/>
    </location>
</feature>
<reference evidence="2" key="1">
    <citation type="journal article" date="2023" name="Mol. Phylogenet. Evol.">
        <title>Genome-scale phylogeny and comparative genomics of the fungal order Sordariales.</title>
        <authorList>
            <person name="Hensen N."/>
            <person name="Bonometti L."/>
            <person name="Westerberg I."/>
            <person name="Brannstrom I.O."/>
            <person name="Guillou S."/>
            <person name="Cros-Aarteil S."/>
            <person name="Calhoun S."/>
            <person name="Haridas S."/>
            <person name="Kuo A."/>
            <person name="Mondo S."/>
            <person name="Pangilinan J."/>
            <person name="Riley R."/>
            <person name="LaButti K."/>
            <person name="Andreopoulos B."/>
            <person name="Lipzen A."/>
            <person name="Chen C."/>
            <person name="Yan M."/>
            <person name="Daum C."/>
            <person name="Ng V."/>
            <person name="Clum A."/>
            <person name="Steindorff A."/>
            <person name="Ohm R.A."/>
            <person name="Martin F."/>
            <person name="Silar P."/>
            <person name="Natvig D.O."/>
            <person name="Lalanne C."/>
            <person name="Gautier V."/>
            <person name="Ament-Velasquez S.L."/>
            <person name="Kruys A."/>
            <person name="Hutchinson M.I."/>
            <person name="Powell A.J."/>
            <person name="Barry K."/>
            <person name="Miller A.N."/>
            <person name="Grigoriev I.V."/>
            <person name="Debuchy R."/>
            <person name="Gladieux P."/>
            <person name="Hiltunen Thoren M."/>
            <person name="Johannesson H."/>
        </authorList>
    </citation>
    <scope>NUCLEOTIDE SEQUENCE</scope>
    <source>
        <strain evidence="2">CBS 538.74</strain>
    </source>
</reference>
<name>A0AAN6ZWM6_9PEZI</name>
<protein>
    <submittedName>
        <fullName evidence="2">Uncharacterized protein</fullName>
    </submittedName>
</protein>
<evidence type="ECO:0000313" key="3">
    <source>
        <dbReference type="Proteomes" id="UP001302745"/>
    </source>
</evidence>
<comment type="caution">
    <text evidence="2">The sequence shown here is derived from an EMBL/GenBank/DDBJ whole genome shotgun (WGS) entry which is preliminary data.</text>
</comment>
<sequence length="255" mass="28057">MIAVRAHCAKVKARIEQKKAPRSGDICEIRRGPEQRIPIKCQACHKTWTQEQSRDFDNQWKRYLAPMVEAHPRLQEHLQRVMDNKREKFDRELIHEWKICDQTGCDSAIYDTHPKQIQDTIKSMVPCIDKWIYNENMDSQDPQADMASQNPQSGHKSDGSSCPGSGSGSGSGSCSGSQSSGGRSKSSQAKHSKSGNKSGRKPQGKKGGSSSQSKKSSPHGGSQGHGSGSQGQGSGFFGYDYSPGYDYNGGYQYYS</sequence>
<keyword evidence="3" id="KW-1185">Reference proteome</keyword>
<evidence type="ECO:0000256" key="1">
    <source>
        <dbReference type="SAM" id="MobiDB-lite"/>
    </source>
</evidence>
<dbReference type="AlphaFoldDB" id="A0AAN6ZWM6"/>